<keyword evidence="4" id="KW-0460">Magnesium</keyword>
<evidence type="ECO:0000256" key="2">
    <source>
        <dbReference type="ARBA" id="ARBA00005568"/>
    </source>
</evidence>
<accession>A0ABW0IUY8</accession>
<dbReference type="InterPro" id="IPR011206">
    <property type="entry name" value="Citrate_lyase_beta/mcl1/mcl2"/>
</dbReference>
<dbReference type="SUPFAM" id="SSF51621">
    <property type="entry name" value="Phosphoenolpyruvate/pyruvate domain"/>
    <property type="match status" value="1"/>
</dbReference>
<dbReference type="GO" id="GO:0016829">
    <property type="term" value="F:lyase activity"/>
    <property type="evidence" value="ECO:0007669"/>
    <property type="project" value="UniProtKB-KW"/>
</dbReference>
<evidence type="ECO:0000259" key="5">
    <source>
        <dbReference type="Pfam" id="PF03328"/>
    </source>
</evidence>
<evidence type="ECO:0000313" key="6">
    <source>
        <dbReference type="EMBL" id="MFC5421466.1"/>
    </source>
</evidence>
<evidence type="ECO:0000256" key="1">
    <source>
        <dbReference type="ARBA" id="ARBA00001946"/>
    </source>
</evidence>
<dbReference type="InterPro" id="IPR040442">
    <property type="entry name" value="Pyrv_kinase-like_dom_sf"/>
</dbReference>
<keyword evidence="6" id="KW-0456">Lyase</keyword>
<dbReference type="EMBL" id="JBHSLW010000029">
    <property type="protein sequence ID" value="MFC5421466.1"/>
    <property type="molecule type" value="Genomic_DNA"/>
</dbReference>
<comment type="similarity">
    <text evidence="2">Belongs to the HpcH/HpaI aldolase family.</text>
</comment>
<dbReference type="PIRSF" id="PIRSF015582">
    <property type="entry name" value="Cit_lyase_B"/>
    <property type="match status" value="1"/>
</dbReference>
<comment type="cofactor">
    <cofactor evidence="1">
        <name>Mg(2+)</name>
        <dbReference type="ChEBI" id="CHEBI:18420"/>
    </cofactor>
</comment>
<evidence type="ECO:0000256" key="3">
    <source>
        <dbReference type="ARBA" id="ARBA00022723"/>
    </source>
</evidence>
<dbReference type="Pfam" id="PF03328">
    <property type="entry name" value="HpcH_HpaI"/>
    <property type="match status" value="1"/>
</dbReference>
<keyword evidence="3" id="KW-0479">Metal-binding</keyword>
<dbReference type="InterPro" id="IPR005000">
    <property type="entry name" value="Aldolase/citrate-lyase_domain"/>
</dbReference>
<dbReference type="RefSeq" id="WP_067994500.1">
    <property type="nucleotide sequence ID" value="NZ_JBHSLW010000029.1"/>
</dbReference>
<dbReference type="PANTHER" id="PTHR32308">
    <property type="entry name" value="LYASE BETA SUBUNIT, PUTATIVE (AFU_ORTHOLOGUE AFUA_4G13030)-RELATED"/>
    <property type="match status" value="1"/>
</dbReference>
<proteinExistence type="inferred from homology"/>
<dbReference type="InterPro" id="IPR015813">
    <property type="entry name" value="Pyrv/PenolPyrv_kinase-like_dom"/>
</dbReference>
<sequence>MTALPDITVALFVPGDRPERFVKAASTDADAIIIDLEDAVAADGKDQARAALKRDFTDKPVLVRVNGIGTPWHDRDIAALRGHGFSAVVLPKAEFGPEFETLCEQLDLPVVVLIESVRGLADARRIAITCNVARIAFGSIDFSADLGCAHTREALLLARSELVVASRLAGLPQPIDGVTTAIDDAPLIASDARHARDLGFTGKLCIHPRQVAAIQAGFAPDEAEVLWARKVMASGDGAVAIDGAMVDEPVRIRARSILKWVPSAPAAVFDASLSTSQ</sequence>
<dbReference type="Gene3D" id="3.20.20.60">
    <property type="entry name" value="Phosphoenolpyruvate-binding domains"/>
    <property type="match status" value="1"/>
</dbReference>
<keyword evidence="7" id="KW-1185">Reference proteome</keyword>
<dbReference type="PANTHER" id="PTHR32308:SF10">
    <property type="entry name" value="CITRATE LYASE SUBUNIT BETA"/>
    <property type="match status" value="1"/>
</dbReference>
<name>A0ABW0IUY8_9HYPH</name>
<reference evidence="7" key="1">
    <citation type="journal article" date="2019" name="Int. J. Syst. Evol. Microbiol.">
        <title>The Global Catalogue of Microorganisms (GCM) 10K type strain sequencing project: providing services to taxonomists for standard genome sequencing and annotation.</title>
        <authorList>
            <consortium name="The Broad Institute Genomics Platform"/>
            <consortium name="The Broad Institute Genome Sequencing Center for Infectious Disease"/>
            <person name="Wu L."/>
            <person name="Ma J."/>
        </authorList>
    </citation>
    <scope>NUCLEOTIDE SEQUENCE [LARGE SCALE GENOMIC DNA]</scope>
    <source>
        <strain evidence="7">NCAIM B.01391</strain>
    </source>
</reference>
<protein>
    <submittedName>
        <fullName evidence="6">HpcH/HpaI aldolase/citrate lyase family protein</fullName>
    </submittedName>
</protein>
<evidence type="ECO:0000313" key="7">
    <source>
        <dbReference type="Proteomes" id="UP001596053"/>
    </source>
</evidence>
<feature type="domain" description="HpcH/HpaI aldolase/citrate lyase" evidence="5">
    <location>
        <begin position="10"/>
        <end position="208"/>
    </location>
</feature>
<evidence type="ECO:0000256" key="4">
    <source>
        <dbReference type="ARBA" id="ARBA00022842"/>
    </source>
</evidence>
<gene>
    <name evidence="6" type="ORF">ACFPOB_18055</name>
</gene>
<organism evidence="6 7">
    <name type="scientific">Bosea eneae</name>
    <dbReference type="NCBI Taxonomy" id="151454"/>
    <lineage>
        <taxon>Bacteria</taxon>
        <taxon>Pseudomonadati</taxon>
        <taxon>Pseudomonadota</taxon>
        <taxon>Alphaproteobacteria</taxon>
        <taxon>Hyphomicrobiales</taxon>
        <taxon>Boseaceae</taxon>
        <taxon>Bosea</taxon>
    </lineage>
</organism>
<dbReference type="Proteomes" id="UP001596053">
    <property type="component" value="Unassembled WGS sequence"/>
</dbReference>
<comment type="caution">
    <text evidence="6">The sequence shown here is derived from an EMBL/GenBank/DDBJ whole genome shotgun (WGS) entry which is preliminary data.</text>
</comment>